<dbReference type="Proteomes" id="UP001157502">
    <property type="component" value="Chromosome 31"/>
</dbReference>
<protein>
    <submittedName>
        <fullName evidence="1">Uncharacterized protein</fullName>
    </submittedName>
</protein>
<dbReference type="EMBL" id="CM055758">
    <property type="protein sequence ID" value="KAJ7988153.1"/>
    <property type="molecule type" value="Genomic_DNA"/>
</dbReference>
<gene>
    <name evidence="1" type="ORF">DPEC_G00320660</name>
</gene>
<sequence>MNPDSGRPIYCCTFTAKVTKGKNVNPTGVGIYTKNRITRHASRSSTWSVNWLTVDFGWMSQSLRLQLTSSHALVGNISISQARKPSEDSKKRLEYQLCLSKEAGADDILDISTCELTEVPSSAFSICKVLQKKVFILHGNQLKCLVPKGFCISSLLTLKVLDLHENHLTSLPEDIGQLASLQVLNLEKNQIKALPDSIGSLQNLQTLNVRGNCLSRLPTSVGRMRSLRTLDLSENSVRELPQELALARTLESLNLDAALMSYPPASVCTAGTEDIQRFLCAELGEEYCPPSQYLLPVLEGDSISQSSNDVDGLEVAWQSKFNDYEKRKEQKHHEKLAFERQMEEKQKEHHQLVLMNNSYKENVLMSVKQEQERLELGVSVQQKQQDVERQRTLDKVRQAETGITRRISNMLLDNQRQRQSAEFLQQLEEERIRLEQLTAITQEETNSLRKKDVAVAMQQVLSEGYTMRMLQEASDSRRQNLVTQACRSLENQDRKFDQVLSIQQLDKTKAIAQILQEEEMQKAAFQALQLQKDSVHGYIRDQIRLIEAELMQLTRLEVKRRSLDAENLQEVLSDQRSSLSDLLQQLLKQKDQREVELRQVLAEMELKSDSNQQNYWMIQYQRLLDAKPLSLRMQEAGVERDLVNLLCKLSAQHYLPIMAHHRVTAEALRHLTAQDLSKLGINEMGVQKALLNWAKEQANEQPKEGTCKPRPQEGNVSPSTSTHPSAPVQTPSPPLTPVTPSVLSPMEAPGSSECVVCMEMESQVIFLPCGHVCCCQVCSDALQTCPLCRGHIGQHVRLYHG</sequence>
<proteinExistence type="predicted"/>
<accession>A0ACC2F9X2</accession>
<keyword evidence="2" id="KW-1185">Reference proteome</keyword>
<evidence type="ECO:0000313" key="1">
    <source>
        <dbReference type="EMBL" id="KAJ7988153.1"/>
    </source>
</evidence>
<reference evidence="1" key="1">
    <citation type="submission" date="2021-05" db="EMBL/GenBank/DDBJ databases">
        <authorList>
            <person name="Pan Q."/>
            <person name="Jouanno E."/>
            <person name="Zahm M."/>
            <person name="Klopp C."/>
            <person name="Cabau C."/>
            <person name="Louis A."/>
            <person name="Berthelot C."/>
            <person name="Parey E."/>
            <person name="Roest Crollius H."/>
            <person name="Montfort J."/>
            <person name="Robinson-Rechavi M."/>
            <person name="Bouchez O."/>
            <person name="Lampietro C."/>
            <person name="Lopez Roques C."/>
            <person name="Donnadieu C."/>
            <person name="Postlethwait J."/>
            <person name="Bobe J."/>
            <person name="Dillon D."/>
            <person name="Chandos A."/>
            <person name="von Hippel F."/>
            <person name="Guiguen Y."/>
        </authorList>
    </citation>
    <scope>NUCLEOTIDE SEQUENCE</scope>
    <source>
        <strain evidence="1">YG-Jan2019</strain>
    </source>
</reference>
<name>A0ACC2F9X2_DALPE</name>
<evidence type="ECO:0000313" key="2">
    <source>
        <dbReference type="Proteomes" id="UP001157502"/>
    </source>
</evidence>
<organism evidence="1 2">
    <name type="scientific">Dallia pectoralis</name>
    <name type="common">Alaska blackfish</name>
    <dbReference type="NCBI Taxonomy" id="75939"/>
    <lineage>
        <taxon>Eukaryota</taxon>
        <taxon>Metazoa</taxon>
        <taxon>Chordata</taxon>
        <taxon>Craniata</taxon>
        <taxon>Vertebrata</taxon>
        <taxon>Euteleostomi</taxon>
        <taxon>Actinopterygii</taxon>
        <taxon>Neopterygii</taxon>
        <taxon>Teleostei</taxon>
        <taxon>Protacanthopterygii</taxon>
        <taxon>Esociformes</taxon>
        <taxon>Umbridae</taxon>
        <taxon>Dallia</taxon>
    </lineage>
</organism>
<comment type="caution">
    <text evidence="1">The sequence shown here is derived from an EMBL/GenBank/DDBJ whole genome shotgun (WGS) entry which is preliminary data.</text>
</comment>